<accession>A0A165PJJ2</accession>
<proteinExistence type="predicted"/>
<gene>
    <name evidence="1" type="ORF">EXIGLDRAFT_760099</name>
</gene>
<dbReference type="EMBL" id="KV425889">
    <property type="protein sequence ID" value="KZW02264.1"/>
    <property type="molecule type" value="Genomic_DNA"/>
</dbReference>
<reference evidence="1 2" key="1">
    <citation type="journal article" date="2016" name="Mol. Biol. Evol.">
        <title>Comparative Genomics of Early-Diverging Mushroom-Forming Fungi Provides Insights into the Origins of Lignocellulose Decay Capabilities.</title>
        <authorList>
            <person name="Nagy L.G."/>
            <person name="Riley R."/>
            <person name="Tritt A."/>
            <person name="Adam C."/>
            <person name="Daum C."/>
            <person name="Floudas D."/>
            <person name="Sun H."/>
            <person name="Yadav J.S."/>
            <person name="Pangilinan J."/>
            <person name="Larsson K.H."/>
            <person name="Matsuura K."/>
            <person name="Barry K."/>
            <person name="Labutti K."/>
            <person name="Kuo R."/>
            <person name="Ohm R.A."/>
            <person name="Bhattacharya S.S."/>
            <person name="Shirouzu T."/>
            <person name="Yoshinaga Y."/>
            <person name="Martin F.M."/>
            <person name="Grigoriev I.V."/>
            <person name="Hibbett D.S."/>
        </authorList>
    </citation>
    <scope>NUCLEOTIDE SEQUENCE [LARGE SCALE GENOMIC DNA]</scope>
    <source>
        <strain evidence="1 2">HHB12029</strain>
    </source>
</reference>
<dbReference type="AlphaFoldDB" id="A0A165PJJ2"/>
<evidence type="ECO:0000313" key="1">
    <source>
        <dbReference type="EMBL" id="KZW02264.1"/>
    </source>
</evidence>
<protein>
    <submittedName>
        <fullName evidence="1">Uncharacterized protein</fullName>
    </submittedName>
</protein>
<dbReference type="InParanoid" id="A0A165PJJ2"/>
<name>A0A165PJJ2_EXIGL</name>
<keyword evidence="2" id="KW-1185">Reference proteome</keyword>
<organism evidence="1 2">
    <name type="scientific">Exidia glandulosa HHB12029</name>
    <dbReference type="NCBI Taxonomy" id="1314781"/>
    <lineage>
        <taxon>Eukaryota</taxon>
        <taxon>Fungi</taxon>
        <taxon>Dikarya</taxon>
        <taxon>Basidiomycota</taxon>
        <taxon>Agaricomycotina</taxon>
        <taxon>Agaricomycetes</taxon>
        <taxon>Auriculariales</taxon>
        <taxon>Exidiaceae</taxon>
        <taxon>Exidia</taxon>
    </lineage>
</organism>
<evidence type="ECO:0000313" key="2">
    <source>
        <dbReference type="Proteomes" id="UP000077266"/>
    </source>
</evidence>
<dbReference type="Proteomes" id="UP000077266">
    <property type="component" value="Unassembled WGS sequence"/>
</dbReference>
<sequence length="163" mass="18511">MDQPATSTPYWAEVVRLFVNLGVLERILYLCARFSGRIYDNELLRLVIPHIPSTSRRIGIRVTTDGHNELSATEVVRPISSRNPRMRVIESRSNTDLWTSLWDYALLAQDFEMPPWAWGDVSQHSDRDFPCLQTLTIVDAGTIMTMTILQVGAGRIRTSECCA</sequence>